<feature type="non-terminal residue" evidence="3">
    <location>
        <position position="279"/>
    </location>
</feature>
<feature type="transmembrane region" description="Helical" evidence="2">
    <location>
        <begin position="229"/>
        <end position="248"/>
    </location>
</feature>
<accession>A0A843W3Z8</accession>
<evidence type="ECO:0000313" key="3">
    <source>
        <dbReference type="EMBL" id="MQM01658.1"/>
    </source>
</evidence>
<dbReference type="AlphaFoldDB" id="A0A843W3Z8"/>
<gene>
    <name evidence="3" type="ORF">Taro_034416</name>
</gene>
<reference evidence="3" key="1">
    <citation type="submission" date="2017-07" db="EMBL/GenBank/DDBJ databases">
        <title>Taro Niue Genome Assembly and Annotation.</title>
        <authorList>
            <person name="Atibalentja N."/>
            <person name="Keating K."/>
            <person name="Fields C.J."/>
        </authorList>
    </citation>
    <scope>NUCLEOTIDE SEQUENCE</scope>
    <source>
        <strain evidence="3">Niue_2</strain>
        <tissue evidence="3">Leaf</tissue>
    </source>
</reference>
<keyword evidence="2" id="KW-1133">Transmembrane helix</keyword>
<comment type="caution">
    <text evidence="3">The sequence shown here is derived from an EMBL/GenBank/DDBJ whole genome shotgun (WGS) entry which is preliminary data.</text>
</comment>
<keyword evidence="2" id="KW-0812">Transmembrane</keyword>
<protein>
    <submittedName>
        <fullName evidence="3">Uncharacterized protein</fullName>
    </submittedName>
</protein>
<feature type="compositionally biased region" description="Basic and acidic residues" evidence="1">
    <location>
        <begin position="1"/>
        <end position="23"/>
    </location>
</feature>
<evidence type="ECO:0000256" key="1">
    <source>
        <dbReference type="SAM" id="MobiDB-lite"/>
    </source>
</evidence>
<keyword evidence="4" id="KW-1185">Reference proteome</keyword>
<feature type="transmembrane region" description="Helical" evidence="2">
    <location>
        <begin position="255"/>
        <end position="277"/>
    </location>
</feature>
<evidence type="ECO:0000313" key="4">
    <source>
        <dbReference type="Proteomes" id="UP000652761"/>
    </source>
</evidence>
<sequence length="279" mass="31582">SMKFDFEQVWKPHGDSETTESHHATSSTTAPPMPHGVDHILVVVSNKLGEIQSFLDTMLNAIQIYLRENYDDLEVEEDITGTRLLPLGRLRSRKNKNPQSSLLLQKATRVYTTLVIDGVDTSIDVPGSVDTRPNFQKTLFGQLGQCLDTLSGSVDTLRLKFQLMIFLDMWPLGDQGNLPRREEEREKGICIQRSRAAPPREEEGEEEEELVIAAVLIKKEIQPKLGSIVIQRFEYFVLWFGAIVLWCLRRSAQGLVNFLNSQVVCGVGCHAYLLGFFEF</sequence>
<name>A0A843W3Z8_COLES</name>
<feature type="region of interest" description="Disordered" evidence="1">
    <location>
        <begin position="1"/>
        <end position="33"/>
    </location>
</feature>
<dbReference type="EMBL" id="NMUH01002714">
    <property type="protein sequence ID" value="MQM01658.1"/>
    <property type="molecule type" value="Genomic_DNA"/>
</dbReference>
<evidence type="ECO:0000256" key="2">
    <source>
        <dbReference type="SAM" id="Phobius"/>
    </source>
</evidence>
<proteinExistence type="predicted"/>
<dbReference type="Proteomes" id="UP000652761">
    <property type="component" value="Unassembled WGS sequence"/>
</dbReference>
<organism evidence="3 4">
    <name type="scientific">Colocasia esculenta</name>
    <name type="common">Wild taro</name>
    <name type="synonym">Arum esculentum</name>
    <dbReference type="NCBI Taxonomy" id="4460"/>
    <lineage>
        <taxon>Eukaryota</taxon>
        <taxon>Viridiplantae</taxon>
        <taxon>Streptophyta</taxon>
        <taxon>Embryophyta</taxon>
        <taxon>Tracheophyta</taxon>
        <taxon>Spermatophyta</taxon>
        <taxon>Magnoliopsida</taxon>
        <taxon>Liliopsida</taxon>
        <taxon>Araceae</taxon>
        <taxon>Aroideae</taxon>
        <taxon>Colocasieae</taxon>
        <taxon>Colocasia</taxon>
    </lineage>
</organism>
<keyword evidence="2" id="KW-0472">Membrane</keyword>